<organism evidence="2 3">
    <name type="scientific">Cimex lectularius</name>
    <name type="common">Bed bug</name>
    <name type="synonym">Acanthia lectularia</name>
    <dbReference type="NCBI Taxonomy" id="79782"/>
    <lineage>
        <taxon>Eukaryota</taxon>
        <taxon>Metazoa</taxon>
        <taxon>Ecdysozoa</taxon>
        <taxon>Arthropoda</taxon>
        <taxon>Hexapoda</taxon>
        <taxon>Insecta</taxon>
        <taxon>Pterygota</taxon>
        <taxon>Neoptera</taxon>
        <taxon>Paraneoptera</taxon>
        <taxon>Hemiptera</taxon>
        <taxon>Heteroptera</taxon>
        <taxon>Panheteroptera</taxon>
        <taxon>Cimicomorpha</taxon>
        <taxon>Cimicidae</taxon>
        <taxon>Cimex</taxon>
    </lineage>
</organism>
<accession>A0A8I6RUP9</accession>
<dbReference type="PANTHER" id="PTHR28598">
    <property type="entry name" value="STAGA COMPLEX 65 SUBUNIT GAMMA"/>
    <property type="match status" value="1"/>
</dbReference>
<keyword evidence="3" id="KW-1185">Reference proteome</keyword>
<dbReference type="GO" id="GO:0003713">
    <property type="term" value="F:transcription coactivator activity"/>
    <property type="evidence" value="ECO:0007669"/>
    <property type="project" value="TreeGrafter"/>
</dbReference>
<dbReference type="KEGG" id="clec:106667226"/>
<dbReference type="PANTHER" id="PTHR28598:SF1">
    <property type="entry name" value="STAGA COMPLEX 65 SUBUNIT GAMMA"/>
    <property type="match status" value="1"/>
</dbReference>
<dbReference type="Gene3D" id="1.10.20.10">
    <property type="entry name" value="Histone, subunit A"/>
    <property type="match status" value="1"/>
</dbReference>
<dbReference type="AlphaFoldDB" id="A0A8I6RUP9"/>
<dbReference type="EnsemblMetazoa" id="XM_014395050.2">
    <property type="protein sequence ID" value="XP_014250536.1"/>
    <property type="gene ID" value="LOC106667226"/>
</dbReference>
<sequence>MSVTRTIKCTAEDLVKNWEDIDKLDFSPLDTNNHWGVIPQNVTLSLDFCEKVITAAVKPELPKLKLPVTEELDELYEYPPEIFPENAVIRHTILLKKHIKIMHELLDSINNDKSDIIMCPAIPEMVEQTDEANDFEGMVVKNLYKFQYGQGPDYPSLNDDVIHDMIKKSIIIILAQIGFDKAKKSVILVFVDVVKSWLRKITNVCNLLSQYDLNKDHVNYMDILDHAFNIMGLGSLSCVPEYYNIDVLGRRDRELAKSIHLVNIYTRIVSSIIGEINDEEVEPESSPKTETPMTTNITNISDSAQNLKPGFQPLHLIENRNMTGQPSQSDPVPGTSGITQTIRITPAQKKQRK</sequence>
<dbReference type="InterPro" id="IPR009072">
    <property type="entry name" value="Histone-fold"/>
</dbReference>
<evidence type="ECO:0000256" key="1">
    <source>
        <dbReference type="SAM" id="MobiDB-lite"/>
    </source>
</evidence>
<dbReference type="OMA" id="WEESRME"/>
<dbReference type="OrthoDB" id="6021257at2759"/>
<dbReference type="GeneID" id="106667226"/>
<dbReference type="InterPro" id="IPR039460">
    <property type="entry name" value="SUPT7L/Spt7"/>
</dbReference>
<reference evidence="2" key="1">
    <citation type="submission" date="2022-01" db="UniProtKB">
        <authorList>
            <consortium name="EnsemblMetazoa"/>
        </authorList>
    </citation>
    <scope>IDENTIFICATION</scope>
</reference>
<evidence type="ECO:0000313" key="3">
    <source>
        <dbReference type="Proteomes" id="UP000494040"/>
    </source>
</evidence>
<protein>
    <submittedName>
        <fullName evidence="2">Uncharacterized protein</fullName>
    </submittedName>
</protein>
<feature type="compositionally biased region" description="Polar residues" evidence="1">
    <location>
        <begin position="321"/>
        <end position="343"/>
    </location>
</feature>
<dbReference type="GO" id="GO:0000124">
    <property type="term" value="C:SAGA complex"/>
    <property type="evidence" value="ECO:0007669"/>
    <property type="project" value="InterPro"/>
</dbReference>
<dbReference type="RefSeq" id="XP_014250536.1">
    <property type="nucleotide sequence ID" value="XM_014395050.2"/>
</dbReference>
<name>A0A8I6RUP9_CIMLE</name>
<evidence type="ECO:0000313" key="2">
    <source>
        <dbReference type="EnsemblMetazoa" id="XP_014250536.1"/>
    </source>
</evidence>
<dbReference type="Proteomes" id="UP000494040">
    <property type="component" value="Unassembled WGS sequence"/>
</dbReference>
<dbReference type="CDD" id="cd06847">
    <property type="entry name" value="HFD_SUPT7L"/>
    <property type="match status" value="1"/>
</dbReference>
<proteinExistence type="predicted"/>
<dbReference type="GO" id="GO:0046982">
    <property type="term" value="F:protein heterodimerization activity"/>
    <property type="evidence" value="ECO:0007669"/>
    <property type="project" value="InterPro"/>
</dbReference>
<feature type="region of interest" description="Disordered" evidence="1">
    <location>
        <begin position="321"/>
        <end position="353"/>
    </location>
</feature>